<dbReference type="GO" id="GO:0005524">
    <property type="term" value="F:ATP binding"/>
    <property type="evidence" value="ECO:0007669"/>
    <property type="project" value="UniProtKB-UniRule"/>
</dbReference>
<dbReference type="PANTHER" id="PTHR43450">
    <property type="entry name" value="ASPARTYL-TRNA SYNTHETASE"/>
    <property type="match status" value="1"/>
</dbReference>
<dbReference type="EMBL" id="MHKB01000008">
    <property type="protein sequence ID" value="OGY79596.1"/>
    <property type="molecule type" value="Genomic_DNA"/>
</dbReference>
<dbReference type="PANTHER" id="PTHR43450:SF1">
    <property type="entry name" value="ASPARTATE--TRNA LIGASE, CYTOPLASMIC"/>
    <property type="match status" value="1"/>
</dbReference>
<dbReference type="InterPro" id="IPR045864">
    <property type="entry name" value="aa-tRNA-synth_II/BPL/LPL"/>
</dbReference>
<feature type="binding site" evidence="9">
    <location>
        <begin position="209"/>
        <end position="211"/>
    </location>
    <ligand>
        <name>ATP</name>
        <dbReference type="ChEBI" id="CHEBI:30616"/>
    </ligand>
</feature>
<evidence type="ECO:0000256" key="4">
    <source>
        <dbReference type="ARBA" id="ARBA00022598"/>
    </source>
</evidence>
<dbReference type="Gene3D" id="3.30.930.10">
    <property type="entry name" value="Bira Bifunctional Protein, Domain 2"/>
    <property type="match status" value="1"/>
</dbReference>
<dbReference type="GO" id="GO:0004815">
    <property type="term" value="F:aspartate-tRNA ligase activity"/>
    <property type="evidence" value="ECO:0007669"/>
    <property type="project" value="UniProtKB-UniRule"/>
</dbReference>
<protein>
    <recommendedName>
        <fullName evidence="9">Aspartate--tRNA ligase</fullName>
        <ecNumber evidence="9">6.1.1.12</ecNumber>
    </recommendedName>
    <alternativeName>
        <fullName evidence="9">Aspartyl-tRNA synthetase</fullName>
        <shortName evidence="9">AspRS</shortName>
    </alternativeName>
</protein>
<keyword evidence="3 9" id="KW-0963">Cytoplasm</keyword>
<evidence type="ECO:0000313" key="11">
    <source>
        <dbReference type="EMBL" id="OGY79596.1"/>
    </source>
</evidence>
<dbReference type="AlphaFoldDB" id="A0A1G2ASX2"/>
<comment type="caution">
    <text evidence="11">The sequence shown here is derived from an EMBL/GenBank/DDBJ whole genome shotgun (WGS) entry which is preliminary data.</text>
</comment>
<evidence type="ECO:0000256" key="9">
    <source>
        <dbReference type="HAMAP-Rule" id="MF_02075"/>
    </source>
</evidence>
<evidence type="ECO:0000256" key="3">
    <source>
        <dbReference type="ARBA" id="ARBA00022490"/>
    </source>
</evidence>
<organism evidence="11 12">
    <name type="scientific">Candidatus Kerfeldbacteria bacterium RIFCSPHIGHO2_02_FULL_42_14</name>
    <dbReference type="NCBI Taxonomy" id="1798540"/>
    <lineage>
        <taxon>Bacteria</taxon>
        <taxon>Candidatus Kerfeldiibacteriota</taxon>
    </lineage>
</organism>
<keyword evidence="5 9" id="KW-0547">Nucleotide-binding</keyword>
<proteinExistence type="inferred from homology"/>
<feature type="binding site" evidence="9">
    <location>
        <position position="166"/>
    </location>
    <ligand>
        <name>L-aspartate</name>
        <dbReference type="ChEBI" id="CHEBI:29991"/>
    </ligand>
</feature>
<dbReference type="NCBIfam" id="TIGR00458">
    <property type="entry name" value="aspS_nondisc"/>
    <property type="match status" value="1"/>
</dbReference>
<evidence type="ECO:0000256" key="7">
    <source>
        <dbReference type="ARBA" id="ARBA00022917"/>
    </source>
</evidence>
<reference evidence="11 12" key="1">
    <citation type="journal article" date="2016" name="Nat. Commun.">
        <title>Thousands of microbial genomes shed light on interconnected biogeochemical processes in an aquifer system.</title>
        <authorList>
            <person name="Anantharaman K."/>
            <person name="Brown C.T."/>
            <person name="Hug L.A."/>
            <person name="Sharon I."/>
            <person name="Castelle C.J."/>
            <person name="Probst A.J."/>
            <person name="Thomas B.C."/>
            <person name="Singh A."/>
            <person name="Wilkins M.J."/>
            <person name="Karaoz U."/>
            <person name="Brodie E.L."/>
            <person name="Williams K.H."/>
            <person name="Hubbard S.S."/>
            <person name="Banfield J.F."/>
        </authorList>
    </citation>
    <scope>NUCLEOTIDE SEQUENCE [LARGE SCALE GENOMIC DNA]</scope>
</reference>
<feature type="binding site" evidence="9">
    <location>
        <position position="209"/>
    </location>
    <ligand>
        <name>L-aspartate</name>
        <dbReference type="ChEBI" id="CHEBI:29991"/>
    </ligand>
</feature>
<comment type="function">
    <text evidence="9">Catalyzes the attachment of L-aspartate to tRNA(Asp) in a two-step reaction: L-aspartate is first activated by ATP to form Asp-AMP and then transferred to the acceptor end of tRNA(Asp).</text>
</comment>
<dbReference type="SUPFAM" id="SSF50249">
    <property type="entry name" value="Nucleic acid-binding proteins"/>
    <property type="match status" value="1"/>
</dbReference>
<comment type="caution">
    <text evidence="9">Lacks conserved residue(s) required for the propagation of feature annotation.</text>
</comment>
<dbReference type="NCBIfam" id="NF003483">
    <property type="entry name" value="PRK05159.1"/>
    <property type="match status" value="1"/>
</dbReference>
<feature type="binding site" evidence="9">
    <location>
        <position position="364"/>
    </location>
    <ligand>
        <name>L-aspartate</name>
        <dbReference type="ChEBI" id="CHEBI:29991"/>
    </ligand>
</feature>
<dbReference type="SUPFAM" id="SSF55681">
    <property type="entry name" value="Class II aaRS and biotin synthetases"/>
    <property type="match status" value="1"/>
</dbReference>
<sequence length="441" mass="51035">MQRIYTIDTTKKIEKKVLLKGWIQNVRNIGKLIFVSLRDGSGTVQVIVNEQVQKGIDVLKSEYAVEIIGTVKQRPASQGRATVTGMIEIVAEKIRIISRAKELPFDVEAKANIEAYLDYQPFTLRSERSRAIFRFQSEIVNAFRSFLRKQRFVEFQAPNFVPSATEGGANVFPVKYFDHTAYLSQSPQFYKQIMVGIFERVYTITKAFRAEEHATSRHLNEYSTLDFEMGFIRNHTDVMAMENRLLSYMMQFLEKTCAHELQLLGARLPQVPKKIPSLKLRQAQKIIQQEFGEDCTQEPDLSPQHERWICDYAAKQYNSEFIFITHYPTKKRPMYTFPDPKNPDYTYSFDLLFRGLEITTGGQRIHDYDQLLANIKAWGNNPKYFSFYLQAFQYGMPPEGGLAIGLERLTAQLLGLENVKEATLFPRDQNRIDVLLSKLHS</sequence>
<dbReference type="GO" id="GO:0005829">
    <property type="term" value="C:cytosol"/>
    <property type="evidence" value="ECO:0007669"/>
    <property type="project" value="TreeGrafter"/>
</dbReference>
<dbReference type="InterPro" id="IPR012340">
    <property type="entry name" value="NA-bd_OB-fold"/>
</dbReference>
<dbReference type="PRINTS" id="PR01042">
    <property type="entry name" value="TRNASYNTHASP"/>
</dbReference>
<dbReference type="FunFam" id="3.30.930.10:FF:000038">
    <property type="entry name" value="Aspartate--tRNA ligase"/>
    <property type="match status" value="1"/>
</dbReference>
<name>A0A1G2ASX2_9BACT</name>
<evidence type="ECO:0000256" key="2">
    <source>
        <dbReference type="ARBA" id="ARBA00005312"/>
    </source>
</evidence>
<dbReference type="InterPro" id="IPR006195">
    <property type="entry name" value="aa-tRNA-synth_II"/>
</dbReference>
<accession>A0A1G2ASX2</accession>
<dbReference type="Pfam" id="PF00152">
    <property type="entry name" value="tRNA-synt_2"/>
    <property type="match status" value="1"/>
</dbReference>
<dbReference type="Proteomes" id="UP000177165">
    <property type="component" value="Unassembled WGS sequence"/>
</dbReference>
<comment type="catalytic activity">
    <reaction evidence="9">
        <text>tRNA(Asp) + L-aspartate + ATP = L-aspartyl-tRNA(Asp) + AMP + diphosphate</text>
        <dbReference type="Rhea" id="RHEA:19649"/>
        <dbReference type="Rhea" id="RHEA-COMP:9660"/>
        <dbReference type="Rhea" id="RHEA-COMP:9678"/>
        <dbReference type="ChEBI" id="CHEBI:29991"/>
        <dbReference type="ChEBI" id="CHEBI:30616"/>
        <dbReference type="ChEBI" id="CHEBI:33019"/>
        <dbReference type="ChEBI" id="CHEBI:78442"/>
        <dbReference type="ChEBI" id="CHEBI:78516"/>
        <dbReference type="ChEBI" id="CHEBI:456215"/>
        <dbReference type="EC" id="6.1.1.12"/>
    </reaction>
</comment>
<dbReference type="InterPro" id="IPR004364">
    <property type="entry name" value="Aa-tRNA-synt_II"/>
</dbReference>
<feature type="binding site" evidence="9">
    <location>
        <position position="357"/>
    </location>
    <ligand>
        <name>ATP</name>
        <dbReference type="ChEBI" id="CHEBI:30616"/>
    </ligand>
</feature>
<dbReference type="GO" id="GO:0006422">
    <property type="term" value="P:aspartyl-tRNA aminoacylation"/>
    <property type="evidence" value="ECO:0007669"/>
    <property type="project" value="UniProtKB-UniRule"/>
</dbReference>
<evidence type="ECO:0000313" key="12">
    <source>
        <dbReference type="Proteomes" id="UP000177165"/>
    </source>
</evidence>
<dbReference type="EC" id="6.1.1.12" evidence="9"/>
<comment type="subcellular location">
    <subcellularLocation>
        <location evidence="1 9">Cytoplasm</location>
    </subcellularLocation>
</comment>
<evidence type="ECO:0000256" key="1">
    <source>
        <dbReference type="ARBA" id="ARBA00004496"/>
    </source>
</evidence>
<comment type="subunit">
    <text evidence="9">Homodimer.</text>
</comment>
<dbReference type="GO" id="GO:0017101">
    <property type="term" value="C:aminoacyl-tRNA synthetase multienzyme complex"/>
    <property type="evidence" value="ECO:0007669"/>
    <property type="project" value="TreeGrafter"/>
</dbReference>
<dbReference type="Gene3D" id="2.40.50.140">
    <property type="entry name" value="Nucleic acid-binding proteins"/>
    <property type="match status" value="1"/>
</dbReference>
<evidence type="ECO:0000259" key="10">
    <source>
        <dbReference type="PROSITE" id="PS50862"/>
    </source>
</evidence>
<evidence type="ECO:0000256" key="8">
    <source>
        <dbReference type="ARBA" id="ARBA00023146"/>
    </source>
</evidence>
<gene>
    <name evidence="9" type="primary">aspS</name>
    <name evidence="11" type="ORF">A3B74_02360</name>
</gene>
<evidence type="ECO:0000256" key="5">
    <source>
        <dbReference type="ARBA" id="ARBA00022741"/>
    </source>
</evidence>
<dbReference type="PROSITE" id="PS50862">
    <property type="entry name" value="AA_TRNA_LIGASE_II"/>
    <property type="match status" value="1"/>
</dbReference>
<feature type="binding site" evidence="9">
    <location>
        <begin position="217"/>
        <end position="219"/>
    </location>
    <ligand>
        <name>ATP</name>
        <dbReference type="ChEBI" id="CHEBI:30616"/>
    </ligand>
</feature>
<dbReference type="STRING" id="1798540.A3B74_02360"/>
<dbReference type="Pfam" id="PF01336">
    <property type="entry name" value="tRNA_anti-codon"/>
    <property type="match status" value="1"/>
</dbReference>
<keyword evidence="4 9" id="KW-0436">Ligase</keyword>
<keyword evidence="7 9" id="KW-0648">Protein biosynthesis</keyword>
<dbReference type="GO" id="GO:0003723">
    <property type="term" value="F:RNA binding"/>
    <property type="evidence" value="ECO:0007669"/>
    <property type="project" value="TreeGrafter"/>
</dbReference>
<dbReference type="InterPro" id="IPR002312">
    <property type="entry name" value="Asp/Asn-tRNA-synth_IIb"/>
</dbReference>
<dbReference type="InterPro" id="IPR004523">
    <property type="entry name" value="Asp-tRNA_synthase_2"/>
</dbReference>
<feature type="binding site" evidence="9">
    <location>
        <begin position="405"/>
        <end position="408"/>
    </location>
    <ligand>
        <name>ATP</name>
        <dbReference type="ChEBI" id="CHEBI:30616"/>
    </ligand>
</feature>
<evidence type="ECO:0000256" key="6">
    <source>
        <dbReference type="ARBA" id="ARBA00022840"/>
    </source>
</evidence>
<feature type="region of interest" description="Aspartate" evidence="9">
    <location>
        <begin position="188"/>
        <end position="191"/>
    </location>
</feature>
<feature type="domain" description="Aminoacyl-transfer RNA synthetases class-II family profile" evidence="10">
    <location>
        <begin position="133"/>
        <end position="426"/>
    </location>
</feature>
<dbReference type="HAMAP" id="MF_02075">
    <property type="entry name" value="Asp_tRNA_synth_type2"/>
    <property type="match status" value="1"/>
</dbReference>
<comment type="similarity">
    <text evidence="2 9">Belongs to the class-II aminoacyl-tRNA synthetase family. Type 2 subfamily.</text>
</comment>
<feature type="binding site" evidence="9">
    <location>
        <position position="360"/>
    </location>
    <ligand>
        <name>L-aspartate</name>
        <dbReference type="ChEBI" id="CHEBI:29991"/>
    </ligand>
</feature>
<dbReference type="InterPro" id="IPR004365">
    <property type="entry name" value="NA-bd_OB_tRNA"/>
</dbReference>
<keyword evidence="6 9" id="KW-0067">ATP-binding</keyword>
<keyword evidence="8 9" id="KW-0030">Aminoacyl-tRNA synthetase</keyword>